<evidence type="ECO:0000313" key="4">
    <source>
        <dbReference type="Proteomes" id="UP001081071"/>
    </source>
</evidence>
<dbReference type="PRINTS" id="PR01438">
    <property type="entry name" value="UNVRSLSTRESS"/>
</dbReference>
<dbReference type="InterPro" id="IPR006015">
    <property type="entry name" value="Universal_stress_UspA"/>
</dbReference>
<comment type="caution">
    <text evidence="3">The sequence shown here is derived from an EMBL/GenBank/DDBJ whole genome shotgun (WGS) entry which is preliminary data.</text>
</comment>
<dbReference type="InterPro" id="IPR014729">
    <property type="entry name" value="Rossmann-like_a/b/a_fold"/>
</dbReference>
<dbReference type="PANTHER" id="PTHR46268">
    <property type="entry name" value="STRESS RESPONSE PROTEIN NHAX"/>
    <property type="match status" value="1"/>
</dbReference>
<dbReference type="Gene3D" id="3.40.50.620">
    <property type="entry name" value="HUPs"/>
    <property type="match status" value="1"/>
</dbReference>
<accession>A0ABT4MNK9</accession>
<dbReference type="CDD" id="cd00293">
    <property type="entry name" value="USP-like"/>
    <property type="match status" value="1"/>
</dbReference>
<proteinExistence type="inferred from homology"/>
<evidence type="ECO:0000313" key="3">
    <source>
        <dbReference type="EMBL" id="MCZ4521600.1"/>
    </source>
</evidence>
<dbReference type="Pfam" id="PF00582">
    <property type="entry name" value="Usp"/>
    <property type="match status" value="1"/>
</dbReference>
<dbReference type="EMBL" id="JAPWIJ010000012">
    <property type="protein sequence ID" value="MCZ4521600.1"/>
    <property type="molecule type" value="Genomic_DNA"/>
</dbReference>
<organism evidence="3 4">
    <name type="scientific">Rhodococcus ruber</name>
    <dbReference type="NCBI Taxonomy" id="1830"/>
    <lineage>
        <taxon>Bacteria</taxon>
        <taxon>Bacillati</taxon>
        <taxon>Actinomycetota</taxon>
        <taxon>Actinomycetes</taxon>
        <taxon>Mycobacteriales</taxon>
        <taxon>Nocardiaceae</taxon>
        <taxon>Rhodococcus</taxon>
    </lineage>
</organism>
<name>A0ABT4MNK9_9NOCA</name>
<evidence type="ECO:0000259" key="2">
    <source>
        <dbReference type="Pfam" id="PF00582"/>
    </source>
</evidence>
<gene>
    <name evidence="3" type="ORF">O4220_24030</name>
</gene>
<keyword evidence="4" id="KW-1185">Reference proteome</keyword>
<comment type="similarity">
    <text evidence="1">Belongs to the universal stress protein A family.</text>
</comment>
<reference evidence="3" key="1">
    <citation type="submission" date="2022-12" db="EMBL/GenBank/DDBJ databases">
        <authorList>
            <person name="Krivoruchko A.V."/>
            <person name="Elkin A."/>
        </authorList>
    </citation>
    <scope>NUCLEOTIDE SEQUENCE</scope>
    <source>
        <strain evidence="3">IEGM 1391</strain>
    </source>
</reference>
<evidence type="ECO:0000256" key="1">
    <source>
        <dbReference type="ARBA" id="ARBA00008791"/>
    </source>
</evidence>
<dbReference type="InterPro" id="IPR006016">
    <property type="entry name" value="UspA"/>
</dbReference>
<protein>
    <submittedName>
        <fullName evidence="3">Universal stress protein</fullName>
    </submittedName>
</protein>
<sequence>MNIVIAQNDRPESRLAFDWVLNHGTAMASSPTDLHVHVVLVGGADSPASPNYSSPTFGESIAAELVRVGISHTVHPAGHDAATQIVEVAESVSADLVVIGMRRRSATMKLLLGSQVQRVMLDAPCPVVTIKSPLD</sequence>
<dbReference type="RefSeq" id="WP_269608056.1">
    <property type="nucleotide sequence ID" value="NZ_JAPWIJ010000012.1"/>
</dbReference>
<dbReference type="SUPFAM" id="SSF52402">
    <property type="entry name" value="Adenine nucleotide alpha hydrolases-like"/>
    <property type="match status" value="1"/>
</dbReference>
<dbReference type="PANTHER" id="PTHR46268:SF6">
    <property type="entry name" value="UNIVERSAL STRESS PROTEIN UP12"/>
    <property type="match status" value="1"/>
</dbReference>
<feature type="domain" description="UspA" evidence="2">
    <location>
        <begin position="2"/>
        <end position="131"/>
    </location>
</feature>
<dbReference type="Proteomes" id="UP001081071">
    <property type="component" value="Unassembled WGS sequence"/>
</dbReference>